<evidence type="ECO:0000256" key="4">
    <source>
        <dbReference type="ARBA" id="ARBA00022824"/>
    </source>
</evidence>
<dbReference type="PANTHER" id="PTHR43086:SF2">
    <property type="entry name" value="HYDROXYSTEROID DEHYDROGENASE-LIKE PROTEIN 1"/>
    <property type="match status" value="1"/>
</dbReference>
<keyword evidence="9 12" id="KW-0443">Lipid metabolism</keyword>
<dbReference type="OrthoDB" id="5545019at2759"/>
<keyword evidence="16" id="KW-1185">Reference proteome</keyword>
<evidence type="ECO:0000313" key="16">
    <source>
        <dbReference type="Proteomes" id="UP000011958"/>
    </source>
</evidence>
<dbReference type="GO" id="GO:0045703">
    <property type="term" value="F:ketoreductase activity"/>
    <property type="evidence" value="ECO:0007669"/>
    <property type="project" value="UniProtKB-UniRule"/>
</dbReference>
<dbReference type="InterPro" id="IPR036291">
    <property type="entry name" value="NAD(P)-bd_dom_sf"/>
</dbReference>
<dbReference type="HOGENOM" id="CLU_010194_38_0_1"/>
<evidence type="ECO:0000256" key="1">
    <source>
        <dbReference type="ARBA" id="ARBA00005194"/>
    </source>
</evidence>
<dbReference type="eggNOG" id="KOG1014">
    <property type="taxonomic scope" value="Eukaryota"/>
</dbReference>
<organism evidence="15 16">
    <name type="scientific">Pneumocystis murina (strain B123)</name>
    <name type="common">Mouse pneumocystis pneumonia agent</name>
    <name type="synonym">Pneumocystis carinii f. sp. muris</name>
    <dbReference type="NCBI Taxonomy" id="1069680"/>
    <lineage>
        <taxon>Eukaryota</taxon>
        <taxon>Fungi</taxon>
        <taxon>Dikarya</taxon>
        <taxon>Ascomycota</taxon>
        <taxon>Taphrinomycotina</taxon>
        <taxon>Pneumocystomycetes</taxon>
        <taxon>Pneumocystaceae</taxon>
        <taxon>Pneumocystis</taxon>
    </lineage>
</organism>
<evidence type="ECO:0000256" key="13">
    <source>
        <dbReference type="RuleBase" id="RU000363"/>
    </source>
</evidence>
<evidence type="ECO:0000256" key="3">
    <source>
        <dbReference type="ARBA" id="ARBA00022692"/>
    </source>
</evidence>
<dbReference type="InterPro" id="IPR020904">
    <property type="entry name" value="Sc_DH/Rdtase_CS"/>
</dbReference>
<dbReference type="GO" id="GO:0030497">
    <property type="term" value="P:fatty acid elongation"/>
    <property type="evidence" value="ECO:0007669"/>
    <property type="project" value="UniProtKB-UniRule"/>
</dbReference>
<evidence type="ECO:0000256" key="6">
    <source>
        <dbReference type="ARBA" id="ARBA00022857"/>
    </source>
</evidence>
<keyword evidence="7 12" id="KW-1133">Transmembrane helix</keyword>
<sequence length="335" mass="37778">MVFSLIFEIFEEYQKVGFFFRFISIIGIFSLFSAILSVKRLVFEIFFSKGIDVKTFQTRSGAWAIITGASEGIGREFSLQLSRYYFNVVLIARSKDKLEALSKEIESLYSVKTIVHIMDFSTANAREYEVLKEIIEDLDIKILVNNVGLSHTMPTPFSLTTPKEIQDITTINCIATLKVTNLVIPGMIRRKSGLILTMGSFSGIMPTPLLATYSGSKAFLITWSQALAEELKHDGITVQIINSYFVVSSMSKIKKSSFFIPTPKQFVNSVLNSIGLQRGAATPYTMTPYPSHSILNWLLENVAFKLSRSLVLKQNFKELQKIRRKALQKLNTSSE</sequence>
<dbReference type="InterPro" id="IPR027533">
    <property type="entry name" value="3_ketoreductase_fungal"/>
</dbReference>
<evidence type="ECO:0000313" key="15">
    <source>
        <dbReference type="EMBL" id="EMR10738.1"/>
    </source>
</evidence>
<dbReference type="GO" id="GO:0141040">
    <property type="term" value="F:very-long-chain 3-oxoacyl-CoA reductase activity"/>
    <property type="evidence" value="ECO:0007669"/>
    <property type="project" value="UniProtKB-EC"/>
</dbReference>
<dbReference type="PROSITE" id="PS00061">
    <property type="entry name" value="ADH_SHORT"/>
    <property type="match status" value="1"/>
</dbReference>
<dbReference type="STRING" id="1069680.M7NPV4"/>
<protein>
    <recommendedName>
        <fullName evidence="12">Very-long-chain 3-oxoacyl-CoA reductase</fullName>
        <ecNumber evidence="12">1.1.1.330</ecNumber>
    </recommendedName>
    <alternativeName>
        <fullName evidence="12">3-ketoacyl-CoA reductase</fullName>
        <shortName evidence="12">3-ketoreductase</shortName>
        <shortName evidence="12">KAR</shortName>
    </alternativeName>
    <alternativeName>
        <fullName evidence="12">Microsomal beta-keto-reductase</fullName>
    </alternativeName>
</protein>
<evidence type="ECO:0000256" key="9">
    <source>
        <dbReference type="ARBA" id="ARBA00023098"/>
    </source>
</evidence>
<name>M7NPV4_PNEMU</name>
<dbReference type="FunFam" id="3.40.50.720:FF:000137">
    <property type="entry name" value="Hydroxysteroid (17-beta) dehydrogenase 3"/>
    <property type="match status" value="1"/>
</dbReference>
<dbReference type="GeneID" id="19894585"/>
<keyword evidence="8 12" id="KW-0560">Oxidoreductase</keyword>
<dbReference type="Gene3D" id="3.40.50.720">
    <property type="entry name" value="NAD(P)-binding Rossmann-like Domain"/>
    <property type="match status" value="1"/>
</dbReference>
<dbReference type="CDD" id="cd05356">
    <property type="entry name" value="17beta-HSD1_like_SDR_c"/>
    <property type="match status" value="1"/>
</dbReference>
<dbReference type="GO" id="GO:0005789">
    <property type="term" value="C:endoplasmic reticulum membrane"/>
    <property type="evidence" value="ECO:0007669"/>
    <property type="project" value="UniProtKB-SubCell"/>
</dbReference>
<dbReference type="RefSeq" id="XP_007872798.1">
    <property type="nucleotide sequence ID" value="XM_007874607.1"/>
</dbReference>
<evidence type="ECO:0000256" key="10">
    <source>
        <dbReference type="ARBA" id="ARBA00023136"/>
    </source>
</evidence>
<comment type="catalytic activity">
    <reaction evidence="12">
        <text>a very-long-chain (3R)-3-hydroxyacyl-CoA + NADP(+) = a very-long-chain 3-oxoacyl-CoA + NADPH + H(+)</text>
        <dbReference type="Rhea" id="RHEA:48680"/>
        <dbReference type="ChEBI" id="CHEBI:15378"/>
        <dbReference type="ChEBI" id="CHEBI:57783"/>
        <dbReference type="ChEBI" id="CHEBI:58349"/>
        <dbReference type="ChEBI" id="CHEBI:85440"/>
        <dbReference type="ChEBI" id="CHEBI:90725"/>
        <dbReference type="EC" id="1.1.1.330"/>
    </reaction>
</comment>
<keyword evidence="3 12" id="KW-0812">Transmembrane</keyword>
<keyword evidence="4 12" id="KW-0256">Endoplasmic reticulum</keyword>
<dbReference type="HAMAP" id="MF_03107">
    <property type="entry name" value="3_ketoreductase"/>
    <property type="match status" value="1"/>
</dbReference>
<dbReference type="PANTHER" id="PTHR43086">
    <property type="entry name" value="VERY-LONG-CHAIN 3-OXOOACYL-COA REDUCTASE"/>
    <property type="match status" value="1"/>
</dbReference>
<keyword evidence="2 12" id="KW-0444">Lipid biosynthesis</keyword>
<proteinExistence type="inferred from homology"/>
<evidence type="ECO:0000256" key="5">
    <source>
        <dbReference type="ARBA" id="ARBA00022832"/>
    </source>
</evidence>
<dbReference type="EC" id="1.1.1.330" evidence="12"/>
<dbReference type="VEuPathDB" id="FungiDB:PNEG_00887"/>
<comment type="function">
    <text evidence="12">Component of the microsomal membrane bound fatty acid elongation system, which produces the 26-carbon very long-chain fatty acids (VLCFA) from palmitate. Catalyzes the reduction of the 3-ketoacyl-CoA intermediate that is formed in each cycle of fatty acid elongation. VLCFAs serve as precursors for ceramide and sphingolipids.</text>
</comment>
<dbReference type="AlphaFoldDB" id="M7NPV4"/>
<feature type="transmembrane region" description="Helical" evidence="14">
    <location>
        <begin position="18"/>
        <end position="38"/>
    </location>
</feature>
<dbReference type="UniPathway" id="UPA00094"/>
<keyword evidence="5 12" id="KW-0276">Fatty acid metabolism</keyword>
<comment type="pathway">
    <text evidence="1">Lipid metabolism; fatty acid biosynthesis.</text>
</comment>
<keyword evidence="10 12" id="KW-0472">Membrane</keyword>
<dbReference type="InterPro" id="IPR002347">
    <property type="entry name" value="SDR_fam"/>
</dbReference>
<evidence type="ECO:0000256" key="14">
    <source>
        <dbReference type="SAM" id="Phobius"/>
    </source>
</evidence>
<feature type="active site" description="Proton acceptor" evidence="12">
    <location>
        <position position="213"/>
    </location>
</feature>
<evidence type="ECO:0000256" key="8">
    <source>
        <dbReference type="ARBA" id="ARBA00023002"/>
    </source>
</evidence>
<evidence type="ECO:0000256" key="2">
    <source>
        <dbReference type="ARBA" id="ARBA00022516"/>
    </source>
</evidence>
<dbReference type="Pfam" id="PF00106">
    <property type="entry name" value="adh_short"/>
    <property type="match status" value="1"/>
</dbReference>
<feature type="binding site" evidence="12">
    <location>
        <position position="200"/>
    </location>
    <ligand>
        <name>substrate</name>
    </ligand>
</feature>
<accession>M7NPV4</accession>
<dbReference type="EMBL" id="AFWA02000003">
    <property type="protein sequence ID" value="EMR10738.1"/>
    <property type="molecule type" value="Genomic_DNA"/>
</dbReference>
<dbReference type="OMA" id="LVAPGMM"/>
<reference evidence="16" key="1">
    <citation type="journal article" date="2016" name="Nat. Commun.">
        <title>Genome analysis of three Pneumocystis species reveals adaptation mechanisms to life exclusively in mammalian hosts.</title>
        <authorList>
            <person name="Ma L."/>
            <person name="Chen Z."/>
            <person name="Huang D.W."/>
            <person name="Kutty G."/>
            <person name="Ishihara M."/>
            <person name="Wang H."/>
            <person name="Abouelleil A."/>
            <person name="Bishop L."/>
            <person name="Davey E."/>
            <person name="Deng R."/>
            <person name="Deng X."/>
            <person name="Fan L."/>
            <person name="Fantoni G."/>
            <person name="Fitzgerald M."/>
            <person name="Gogineni E."/>
            <person name="Goldberg J.M."/>
            <person name="Handley G."/>
            <person name="Hu X."/>
            <person name="Huber C."/>
            <person name="Jiao X."/>
            <person name="Jones K."/>
            <person name="Levin J.Z."/>
            <person name="Liu Y."/>
            <person name="Macdonald P."/>
            <person name="Melnikov A."/>
            <person name="Raley C."/>
            <person name="Sassi M."/>
            <person name="Sherman B.T."/>
            <person name="Song X."/>
            <person name="Sykes S."/>
            <person name="Tran B."/>
            <person name="Walsh L."/>
            <person name="Xia Y."/>
            <person name="Yang J."/>
            <person name="Young S."/>
            <person name="Zeng Q."/>
            <person name="Zheng X."/>
            <person name="Stephens R."/>
            <person name="Nusbaum C."/>
            <person name="Birren B.W."/>
            <person name="Azadi P."/>
            <person name="Lempicki R.A."/>
            <person name="Cuomo C.A."/>
            <person name="Kovacs J.A."/>
        </authorList>
    </citation>
    <scope>NUCLEOTIDE SEQUENCE [LARGE SCALE GENOMIC DNA]</scope>
    <source>
        <strain evidence="16">B123</strain>
    </source>
</reference>
<dbReference type="PIRSF" id="PIRSF000126">
    <property type="entry name" value="11-beta-HSD1"/>
    <property type="match status" value="1"/>
</dbReference>
<comment type="caution">
    <text evidence="15">The sequence shown here is derived from an EMBL/GenBank/DDBJ whole genome shotgun (WGS) entry which is preliminary data.</text>
</comment>
<dbReference type="PRINTS" id="PR00080">
    <property type="entry name" value="SDRFAMILY"/>
</dbReference>
<gene>
    <name evidence="15" type="ORF">PNEG_00887</name>
</gene>
<evidence type="ECO:0000256" key="12">
    <source>
        <dbReference type="HAMAP-Rule" id="MF_03107"/>
    </source>
</evidence>
<comment type="subcellular location">
    <subcellularLocation>
        <location evidence="12">Endoplasmic reticulum membrane</location>
        <topology evidence="12">Single-pass membrane protein</topology>
    </subcellularLocation>
</comment>
<evidence type="ECO:0000256" key="7">
    <source>
        <dbReference type="ARBA" id="ARBA00022989"/>
    </source>
</evidence>
<comment type="similarity">
    <text evidence="12 13">Belongs to the short-chain dehydrogenases/reductases (SDR) family.</text>
</comment>
<dbReference type="Proteomes" id="UP000011958">
    <property type="component" value="Unassembled WGS sequence"/>
</dbReference>
<keyword evidence="11 12" id="KW-0275">Fatty acid biosynthesis</keyword>
<evidence type="ECO:0000256" key="11">
    <source>
        <dbReference type="ARBA" id="ARBA00023160"/>
    </source>
</evidence>
<dbReference type="PRINTS" id="PR00081">
    <property type="entry name" value="GDHRDH"/>
</dbReference>
<dbReference type="SUPFAM" id="SSF51735">
    <property type="entry name" value="NAD(P)-binding Rossmann-fold domains"/>
    <property type="match status" value="1"/>
</dbReference>
<keyword evidence="6 12" id="KW-0521">NADP</keyword>